<dbReference type="InterPro" id="IPR015943">
    <property type="entry name" value="WD40/YVTN_repeat-like_dom_sf"/>
</dbReference>
<dbReference type="Pfam" id="PF18911">
    <property type="entry name" value="PKD_4"/>
    <property type="match status" value="4"/>
</dbReference>
<dbReference type="CDD" id="cd15482">
    <property type="entry name" value="Sialidase_non-viral"/>
    <property type="match status" value="2"/>
</dbReference>
<dbReference type="SUPFAM" id="SSF110296">
    <property type="entry name" value="Oligoxyloglucan reducing end-specific cellobiohydrolase"/>
    <property type="match status" value="3"/>
</dbReference>
<dbReference type="CDD" id="cd00146">
    <property type="entry name" value="PKD"/>
    <property type="match status" value="4"/>
</dbReference>
<protein>
    <submittedName>
        <fullName evidence="6">PKD domain-containing protein</fullName>
    </submittedName>
</protein>
<dbReference type="SUPFAM" id="SSF49899">
    <property type="entry name" value="Concanavalin A-like lectins/glucanases"/>
    <property type="match status" value="1"/>
</dbReference>
<organism evidence="6 7">
    <name type="scientific">Sulfidibacter corallicola</name>
    <dbReference type="NCBI Taxonomy" id="2818388"/>
    <lineage>
        <taxon>Bacteria</taxon>
        <taxon>Pseudomonadati</taxon>
        <taxon>Acidobacteriota</taxon>
        <taxon>Holophagae</taxon>
        <taxon>Acanthopleuribacterales</taxon>
        <taxon>Acanthopleuribacteraceae</taxon>
        <taxon>Sulfidibacter</taxon>
    </lineage>
</organism>
<evidence type="ECO:0000256" key="3">
    <source>
        <dbReference type="SAM" id="MobiDB-lite"/>
    </source>
</evidence>
<feature type="domain" description="PKD" evidence="5">
    <location>
        <begin position="1044"/>
        <end position="1102"/>
    </location>
</feature>
<dbReference type="KEGG" id="scor:J3U87_30440"/>
<dbReference type="Pfam" id="PF04151">
    <property type="entry name" value="PPC"/>
    <property type="match status" value="3"/>
</dbReference>
<dbReference type="RefSeq" id="WP_237379553.1">
    <property type="nucleotide sequence ID" value="NZ_CP071793.1"/>
</dbReference>
<evidence type="ECO:0000256" key="2">
    <source>
        <dbReference type="ARBA" id="ARBA00022737"/>
    </source>
</evidence>
<dbReference type="GO" id="GO:0016020">
    <property type="term" value="C:membrane"/>
    <property type="evidence" value="ECO:0007669"/>
    <property type="project" value="InterPro"/>
</dbReference>
<dbReference type="Gene3D" id="2.60.40.10">
    <property type="entry name" value="Immunoglobulins"/>
    <property type="match status" value="5"/>
</dbReference>
<evidence type="ECO:0000313" key="7">
    <source>
        <dbReference type="Proteomes" id="UP000663929"/>
    </source>
</evidence>
<dbReference type="Pfam" id="PF00629">
    <property type="entry name" value="MAM"/>
    <property type="match status" value="1"/>
</dbReference>
<evidence type="ECO:0000256" key="1">
    <source>
        <dbReference type="ARBA" id="ARBA00001913"/>
    </source>
</evidence>
<dbReference type="PANTHER" id="PTHR43739">
    <property type="entry name" value="XYLOGLUCANASE (EUROFUNG)"/>
    <property type="match status" value="1"/>
</dbReference>
<dbReference type="SMART" id="SM00089">
    <property type="entry name" value="PKD"/>
    <property type="match status" value="6"/>
</dbReference>
<dbReference type="InterPro" id="IPR013320">
    <property type="entry name" value="ConA-like_dom_sf"/>
</dbReference>
<dbReference type="InterPro" id="IPR022409">
    <property type="entry name" value="PKD/Chitinase_dom"/>
</dbReference>
<dbReference type="PROSITE" id="PS50060">
    <property type="entry name" value="MAM_2"/>
    <property type="match status" value="1"/>
</dbReference>
<keyword evidence="2" id="KW-0677">Repeat</keyword>
<dbReference type="InterPro" id="IPR000601">
    <property type="entry name" value="PKD_dom"/>
</dbReference>
<feature type="domain" description="MAM" evidence="4">
    <location>
        <begin position="843"/>
        <end position="1015"/>
    </location>
</feature>
<dbReference type="InterPro" id="IPR035986">
    <property type="entry name" value="PKD_dom_sf"/>
</dbReference>
<dbReference type="InterPro" id="IPR007280">
    <property type="entry name" value="Peptidase_C_arc/bac"/>
</dbReference>
<evidence type="ECO:0000313" key="6">
    <source>
        <dbReference type="EMBL" id="QTD49922.1"/>
    </source>
</evidence>
<name>A0A8A4TLC5_SULCO</name>
<dbReference type="EMBL" id="CP071793">
    <property type="protein sequence ID" value="QTD49922.1"/>
    <property type="molecule type" value="Genomic_DNA"/>
</dbReference>
<dbReference type="Gene3D" id="2.60.120.200">
    <property type="match status" value="1"/>
</dbReference>
<dbReference type="Gene3D" id="2.60.120.380">
    <property type="match status" value="4"/>
</dbReference>
<feature type="domain" description="PKD" evidence="5">
    <location>
        <begin position="1582"/>
        <end position="1662"/>
    </location>
</feature>
<feature type="region of interest" description="Disordered" evidence="3">
    <location>
        <begin position="775"/>
        <end position="801"/>
    </location>
</feature>
<dbReference type="InterPro" id="IPR052025">
    <property type="entry name" value="Xyloglucanase_GH74"/>
</dbReference>
<dbReference type="InterPro" id="IPR031778">
    <property type="entry name" value="Sortilin_N"/>
</dbReference>
<sequence>MLFLFVSLPAATWATDWHTLMSDPDVTFEEVKQHFESYWAKRPVEGKKPGYKQFQRWAHLVESRLDDQGRFNPTPELWAAWAEYRARQHANGLFKADDFQGNWQAMGPFGGPNGKDVGRINAVVADPNDADTLFVCTPAGGIWKSVDGGLHWEPKTADLPTFGSNGLVIDPRDGNVIHAVTGDPNSRHTTSVGLLRSTDGGETWTRREFLNMTMMYEIVTNPANPDIMYFTSNLGVYKTTDGGLDWQRVYTVGRDYSALRDIALKPGSPDTIYGVTTNALIMRSTDGGASWSQTADLQANRSHLAVTPADPNLVYVLASDGANFKGFYRSNDGGDSFELVADKPNVLGRWSSGTDTNGQAWYDMAITVSPTDPNTVFVGGINLWKTEDGGATWKYQAGYSGSSNYIHADVHYLGYHHGVLYVGCDGGIYRGTAAGEDFQHLNDTLNIMQFYRLGISQVRPGHILGGSQDNGTSIIDHGTWQFLAGGDGMECAVDPAIDTTVYYSQQNGVLYRRDLATGMSRGITPRSESGSSLKGGWVTPFVLDASQPGTMYSGYNGVYKSTDRGDNWTKISDFSTGNLGYISVSPRDNKLIYAGMVNADRFHKTTDGGTTWQEVTVPEEGSLRFAVQNLMADALTRDKLWIAVKPSDKNADKRVLYSVDGGANWVNFSEGLPKVKVNCLVQDVGGPDRIYVGTDLGVYYREPGMSQWLAYNQGLPPVIVNELEIQYPTKKLRAASFSRGMWESDLYSAAFEAPIVLFEETNEFLCEGRSFQFNDRSTGQPTRRDWRFPGGSPATSNDANPQVTYTQPGVYDVTLTVTNQYGNDSVTETGYVVVNGRVDSFPWRNDFNALPEGTLGSLVDGWINMGQDKADWQSATAGVLDMNGNDTGPATDHGGDGTYLYLPNAPISGGTHAELVSPCLDLSGMDHPRLKFWYYLKGAVTSKIEVDVWADGQWHTDVVPPATGRYDAAWNLHLVPLTQFKDKSIRLRFRGSARISGGNRVALDDVEIVDDNSSYLPEITSVDVPQNVGVDRYFDVSATAVDPNGLSLSYLWIFPGNYRTTDANSRHYVSEAGSHEITLQVSNSVGAMVERKFVVQASGQPNRIPEILDVTWEPRVPKRGEEVTFTVEVNDPDGDEIEAFWRFGFGIGRSIPGTTVKFMFGASGRQHASVNINDGRPEGMAHRSVEVTVLEPDGSEPIWPNDSREGLSLAAGETKLYKFNPNPDLDHLSIFTEGGSGDVDLYIKTDAIPTTSDYDFRSAGPDNGESIRLDDATGNTYYLLLHSPQGSDGFTLRTEAAFFQNIWPGQTRFNNTAKQGEYLYYRLNTNDYSQITILTEKGEGDLDLYVKRDAKPTKDDYDFVSGGATGSESITIDDSAGKVYFIGLYAYEAFNDITLKVEGVRSENQMPVINTFTVPAGAKVGESVRFSALASDPDNDRLSFTWTIDGSTLNGSEVAHTFDSEGSYSVSLAVEDGRGGRATRQGTIVVSVDSNRDPIVNSVVVPRRGVAGEAVTLTVNASDPDGDDLTIAWDLGDGNTAEGASVDHTYANAGTYDMTITVTDGKGGRVDERASILIDPAPNRDPVIERLNVPAEAKVEQAVTLAVTASDPDGDTLTVTWELGDGQTTEGATATHTYTAAGTYQVRVTVSDPQGGSAQSTASIRVIEDQGVPELDADTTLFGLTEVKGGQLFLKVTVPANHNFVRFAVLGGTGDCDLYVKEGELPTTSDYGYRSWNPGNREVIDINGRQGRTYFVLLNAYEAFDGLMFAVNTDGVYTVDQSGAVDDLWGNRNTGRYFRIEVPAHVATLTIETSGGSGDCDLYLKEGSQPSPSDYQYHSYAQGNSERITVNGAGGKVFYLMKHAYLAYTGLSLRITME</sequence>
<gene>
    <name evidence="6" type="ORF">J3U87_30440</name>
</gene>
<feature type="domain" description="PKD" evidence="5">
    <location>
        <begin position="754"/>
        <end position="834"/>
    </location>
</feature>
<dbReference type="InterPro" id="IPR000998">
    <property type="entry name" value="MAM_dom"/>
</dbReference>
<feature type="domain" description="PKD" evidence="5">
    <location>
        <begin position="1494"/>
        <end position="1574"/>
    </location>
</feature>
<reference evidence="6" key="1">
    <citation type="submission" date="2021-03" db="EMBL/GenBank/DDBJ databases">
        <title>Acanthopleuribacteraceae sp. M133.</title>
        <authorList>
            <person name="Wang G."/>
        </authorList>
    </citation>
    <scope>NUCLEOTIDE SEQUENCE</scope>
    <source>
        <strain evidence="6">M133</strain>
    </source>
</reference>
<dbReference type="PROSITE" id="PS50093">
    <property type="entry name" value="PKD"/>
    <property type="match status" value="5"/>
</dbReference>
<evidence type="ECO:0000259" key="5">
    <source>
        <dbReference type="PROSITE" id="PS50093"/>
    </source>
</evidence>
<comment type="cofactor">
    <cofactor evidence="1">
        <name>Ca(2+)</name>
        <dbReference type="ChEBI" id="CHEBI:29108"/>
    </cofactor>
</comment>
<dbReference type="Pfam" id="PF15902">
    <property type="entry name" value="Sortilin-Vps10"/>
    <property type="match status" value="1"/>
</dbReference>
<feature type="domain" description="PKD" evidence="5">
    <location>
        <begin position="1407"/>
        <end position="1493"/>
    </location>
</feature>
<dbReference type="PANTHER" id="PTHR43739:SF5">
    <property type="entry name" value="EXO-ALPHA-SIALIDASE"/>
    <property type="match status" value="1"/>
</dbReference>
<dbReference type="Proteomes" id="UP000663929">
    <property type="component" value="Chromosome"/>
</dbReference>
<accession>A0A8A4TLC5</accession>
<dbReference type="SUPFAM" id="SSF49299">
    <property type="entry name" value="PKD domain"/>
    <property type="match status" value="5"/>
</dbReference>
<evidence type="ECO:0000259" key="4">
    <source>
        <dbReference type="PROSITE" id="PS50060"/>
    </source>
</evidence>
<dbReference type="Gene3D" id="2.130.10.10">
    <property type="entry name" value="YVTN repeat-like/Quinoprotein amine dehydrogenase"/>
    <property type="match status" value="4"/>
</dbReference>
<keyword evidence="7" id="KW-1185">Reference proteome</keyword>
<dbReference type="InterPro" id="IPR013783">
    <property type="entry name" value="Ig-like_fold"/>
</dbReference>
<proteinExistence type="predicted"/>
<dbReference type="GO" id="GO:0010411">
    <property type="term" value="P:xyloglucan metabolic process"/>
    <property type="evidence" value="ECO:0007669"/>
    <property type="project" value="TreeGrafter"/>
</dbReference>